<dbReference type="EMBL" id="BLLK01000047">
    <property type="protein sequence ID" value="GFH54319.1"/>
    <property type="molecule type" value="Genomic_DNA"/>
</dbReference>
<evidence type="ECO:0000256" key="1">
    <source>
        <dbReference type="SAM" id="Phobius"/>
    </source>
</evidence>
<feature type="transmembrane region" description="Helical" evidence="1">
    <location>
        <begin position="158"/>
        <end position="180"/>
    </location>
</feature>
<gene>
    <name evidence="3" type="ORF">CTEN210_10795</name>
</gene>
<organism evidence="3 4">
    <name type="scientific">Chaetoceros tenuissimus</name>
    <dbReference type="NCBI Taxonomy" id="426638"/>
    <lineage>
        <taxon>Eukaryota</taxon>
        <taxon>Sar</taxon>
        <taxon>Stramenopiles</taxon>
        <taxon>Ochrophyta</taxon>
        <taxon>Bacillariophyta</taxon>
        <taxon>Coscinodiscophyceae</taxon>
        <taxon>Chaetocerotophycidae</taxon>
        <taxon>Chaetocerotales</taxon>
        <taxon>Chaetocerotaceae</taxon>
        <taxon>Chaetoceros</taxon>
    </lineage>
</organism>
<evidence type="ECO:0000313" key="4">
    <source>
        <dbReference type="Proteomes" id="UP001054902"/>
    </source>
</evidence>
<keyword evidence="4" id="KW-1185">Reference proteome</keyword>
<sequence>MRRFNHKAFLFVTLMTLTSAMAFSSKSAYNKRSSVASALFIFNKRANNSGSSNLPKYDAETDRYSSAVATSKDFYPPYESLLRNGPLPLITRLTSPDKYEQAVFKYQYESKETDLVEAQANMDAFFSAPDVWAQQKMLEQRGEREVYKYGKPLDPERVALSSIWGGFVLVIIGKLIYLNVLKMM</sequence>
<dbReference type="AlphaFoldDB" id="A0AAD3H8Y0"/>
<comment type="caution">
    <text evidence="3">The sequence shown here is derived from an EMBL/GenBank/DDBJ whole genome shotgun (WGS) entry which is preliminary data.</text>
</comment>
<evidence type="ECO:0000313" key="3">
    <source>
        <dbReference type="EMBL" id="GFH54319.1"/>
    </source>
</evidence>
<evidence type="ECO:0000256" key="2">
    <source>
        <dbReference type="SAM" id="SignalP"/>
    </source>
</evidence>
<keyword evidence="1" id="KW-0812">Transmembrane</keyword>
<keyword evidence="1" id="KW-1133">Transmembrane helix</keyword>
<name>A0AAD3H8Y0_9STRA</name>
<accession>A0AAD3H8Y0</accession>
<protein>
    <submittedName>
        <fullName evidence="3">Uncharacterized protein</fullName>
    </submittedName>
</protein>
<keyword evidence="1" id="KW-0472">Membrane</keyword>
<feature type="signal peptide" evidence="2">
    <location>
        <begin position="1"/>
        <end position="20"/>
    </location>
</feature>
<dbReference type="Proteomes" id="UP001054902">
    <property type="component" value="Unassembled WGS sequence"/>
</dbReference>
<keyword evidence="2" id="KW-0732">Signal</keyword>
<feature type="chain" id="PRO_5042275444" evidence="2">
    <location>
        <begin position="21"/>
        <end position="184"/>
    </location>
</feature>
<proteinExistence type="predicted"/>
<reference evidence="3 4" key="1">
    <citation type="journal article" date="2021" name="Sci. Rep.">
        <title>The genome of the diatom Chaetoceros tenuissimus carries an ancient integrated fragment of an extant virus.</title>
        <authorList>
            <person name="Hongo Y."/>
            <person name="Kimura K."/>
            <person name="Takaki Y."/>
            <person name="Yoshida Y."/>
            <person name="Baba S."/>
            <person name="Kobayashi G."/>
            <person name="Nagasaki K."/>
            <person name="Hano T."/>
            <person name="Tomaru Y."/>
        </authorList>
    </citation>
    <scope>NUCLEOTIDE SEQUENCE [LARGE SCALE GENOMIC DNA]</scope>
    <source>
        <strain evidence="3 4">NIES-3715</strain>
    </source>
</reference>